<dbReference type="VEuPathDB" id="GiardiaDB:SS50377_21297"/>
<protein>
    <submittedName>
        <fullName evidence="1">Uncharacterized protein</fullName>
    </submittedName>
</protein>
<accession>V6LVZ7</accession>
<dbReference type="EMBL" id="KI546024">
    <property type="protein sequence ID" value="EST47881.1"/>
    <property type="molecule type" value="Genomic_DNA"/>
</dbReference>
<organism evidence="1">
    <name type="scientific">Spironucleus salmonicida</name>
    <dbReference type="NCBI Taxonomy" id="348837"/>
    <lineage>
        <taxon>Eukaryota</taxon>
        <taxon>Metamonada</taxon>
        <taxon>Diplomonadida</taxon>
        <taxon>Hexamitidae</taxon>
        <taxon>Hexamitinae</taxon>
        <taxon>Spironucleus</taxon>
    </lineage>
</organism>
<reference evidence="1" key="1">
    <citation type="journal article" date="2014" name="PLoS Genet.">
        <title>The Genome of Spironucleus salmonicida Highlights a Fish Pathogen Adapted to Fluctuating Environments.</title>
        <authorList>
            <person name="Xu F."/>
            <person name="Jerlstrom-Hultqvist J."/>
            <person name="Einarsson E."/>
            <person name="Astvaldsson A."/>
            <person name="Svard S.G."/>
            <person name="Andersson J.O."/>
        </authorList>
    </citation>
    <scope>NUCLEOTIDE SEQUENCE</scope>
</reference>
<evidence type="ECO:0000313" key="1">
    <source>
        <dbReference type="EMBL" id="EST47881.1"/>
    </source>
</evidence>
<name>V6LVZ7_9EUKA</name>
<gene>
    <name evidence="1" type="ORF">SS50377_12032</name>
</gene>
<dbReference type="AlphaFoldDB" id="V6LVZ7"/>
<proteinExistence type="predicted"/>
<sequence>MEQEASLEKEMLKKIYEEPLYEICKKNYDSYEQSSKVKMLTEKENQYEHIRLFENDLITCTYVKKDRAFTLSKEQLLDHLTVYRSIISKFEDDIVYLTNGVQFVNQLFKINSTTLINFNTQESQYFIMLLNGLRQKKYKPNIIFLSKTLLQDQFNTLATLQTVHEKSYRIKISLIQTDKSNIKLEGDNFILEKQYLTFKATEKVNSDTICGLFSELKIVLDNIVDDVAHIVFLPE</sequence>